<protein>
    <submittedName>
        <fullName evidence="2">Uncharacterized protein</fullName>
    </submittedName>
</protein>
<evidence type="ECO:0000313" key="3">
    <source>
        <dbReference type="Proteomes" id="UP001172673"/>
    </source>
</evidence>
<dbReference type="GO" id="GO:0016746">
    <property type="term" value="F:acyltransferase activity"/>
    <property type="evidence" value="ECO:0007669"/>
    <property type="project" value="InterPro"/>
</dbReference>
<gene>
    <name evidence="2" type="ORF">H2200_002446</name>
</gene>
<sequence>MPSESKVYIVGVGSSASSRDSSSATGATKSLVSAAVKALLDAGVTCEDVSRGVISSGSDSSNSGSEFFKALGRDDLSVDNVKRGSEFDSVLQWIRVKGAQSVLSVALEKSTAVAFVLASENFLHSHPYLKDSAALIRELDGSQSATEGSEKSQLHDICQMVWRLRGWSDSNDAAGKKEQLSYQGASNKSFQLSRADSRATPEWNDVEHKQDGKHRLGYNPANETREVSQEDFEAVKATGRKDNKAGDQIQFKRKGGDRAALSKL</sequence>
<keyword evidence="3" id="KW-1185">Reference proteome</keyword>
<feature type="compositionally biased region" description="Polar residues" evidence="1">
    <location>
        <begin position="180"/>
        <end position="194"/>
    </location>
</feature>
<feature type="compositionally biased region" description="Basic and acidic residues" evidence="1">
    <location>
        <begin position="195"/>
        <end position="214"/>
    </location>
</feature>
<proteinExistence type="predicted"/>
<comment type="caution">
    <text evidence="2">The sequence shown here is derived from an EMBL/GenBank/DDBJ whole genome shotgun (WGS) entry which is preliminary data.</text>
</comment>
<reference evidence="2" key="1">
    <citation type="submission" date="2022-10" db="EMBL/GenBank/DDBJ databases">
        <title>Culturing micro-colonial fungi from biological soil crusts in the Mojave desert and describing Neophaeococcomyces mojavensis, and introducing the new genera and species Taxawa tesnikishii.</title>
        <authorList>
            <person name="Kurbessoian T."/>
            <person name="Stajich J.E."/>
        </authorList>
    </citation>
    <scope>NUCLEOTIDE SEQUENCE</scope>
    <source>
        <strain evidence="2">TK_41</strain>
    </source>
</reference>
<dbReference type="Gene3D" id="3.40.47.10">
    <property type="match status" value="1"/>
</dbReference>
<evidence type="ECO:0000313" key="2">
    <source>
        <dbReference type="EMBL" id="KAJ9614310.1"/>
    </source>
</evidence>
<name>A0AA38XIW2_9EURO</name>
<dbReference type="InterPro" id="IPR016039">
    <property type="entry name" value="Thiolase-like"/>
</dbReference>
<organism evidence="2 3">
    <name type="scientific">Cladophialophora chaetospira</name>
    <dbReference type="NCBI Taxonomy" id="386627"/>
    <lineage>
        <taxon>Eukaryota</taxon>
        <taxon>Fungi</taxon>
        <taxon>Dikarya</taxon>
        <taxon>Ascomycota</taxon>
        <taxon>Pezizomycotina</taxon>
        <taxon>Eurotiomycetes</taxon>
        <taxon>Chaetothyriomycetidae</taxon>
        <taxon>Chaetothyriales</taxon>
        <taxon>Herpotrichiellaceae</taxon>
        <taxon>Cladophialophora</taxon>
    </lineage>
</organism>
<accession>A0AA38XIW2</accession>
<dbReference type="AlphaFoldDB" id="A0AA38XIW2"/>
<feature type="region of interest" description="Disordered" evidence="1">
    <location>
        <begin position="175"/>
        <end position="264"/>
    </location>
</feature>
<dbReference type="EMBL" id="JAPDRK010000003">
    <property type="protein sequence ID" value="KAJ9614310.1"/>
    <property type="molecule type" value="Genomic_DNA"/>
</dbReference>
<dbReference type="Proteomes" id="UP001172673">
    <property type="component" value="Unassembled WGS sequence"/>
</dbReference>
<evidence type="ECO:0000256" key="1">
    <source>
        <dbReference type="SAM" id="MobiDB-lite"/>
    </source>
</evidence>